<evidence type="ECO:0000256" key="2">
    <source>
        <dbReference type="ARBA" id="ARBA00022448"/>
    </source>
</evidence>
<evidence type="ECO:0000256" key="7">
    <source>
        <dbReference type="ARBA" id="ARBA00022737"/>
    </source>
</evidence>
<proteinExistence type="predicted"/>
<evidence type="ECO:0000256" key="6">
    <source>
        <dbReference type="ARBA" id="ARBA00022692"/>
    </source>
</evidence>
<dbReference type="InterPro" id="IPR024862">
    <property type="entry name" value="TRPV"/>
</dbReference>
<keyword evidence="3" id="KW-1003">Cell membrane</keyword>
<keyword evidence="6 15" id="KW-0812">Transmembrane</keyword>
<feature type="compositionally biased region" description="Polar residues" evidence="14">
    <location>
        <begin position="758"/>
        <end position="777"/>
    </location>
</feature>
<dbReference type="InterPro" id="IPR005821">
    <property type="entry name" value="Ion_trans_dom"/>
</dbReference>
<dbReference type="PANTHER" id="PTHR10582">
    <property type="entry name" value="TRANSIENT RECEPTOR POTENTIAL ION CHANNEL PROTEIN"/>
    <property type="match status" value="1"/>
</dbReference>
<feature type="transmembrane region" description="Helical" evidence="15">
    <location>
        <begin position="585"/>
        <end position="607"/>
    </location>
</feature>
<evidence type="ECO:0000256" key="8">
    <source>
        <dbReference type="ARBA" id="ARBA00022837"/>
    </source>
</evidence>
<dbReference type="Gene3D" id="1.10.287.70">
    <property type="match status" value="1"/>
</dbReference>
<dbReference type="PANTHER" id="PTHR10582:SF33">
    <property type="entry name" value="TRANSIENT RECEPTOR POTENTIAL CHANNEL PYREXIA"/>
    <property type="match status" value="1"/>
</dbReference>
<dbReference type="PROSITE" id="PS50297">
    <property type="entry name" value="ANK_REP_REGION"/>
    <property type="match status" value="1"/>
</dbReference>
<evidence type="ECO:0000313" key="17">
    <source>
        <dbReference type="EnsemblMetazoa" id="XP_019850820.1"/>
    </source>
</evidence>
<evidence type="ECO:0000256" key="4">
    <source>
        <dbReference type="ARBA" id="ARBA00022568"/>
    </source>
</evidence>
<keyword evidence="10" id="KW-0406">Ion transport</keyword>
<dbReference type="RefSeq" id="XP_019850820.1">
    <property type="nucleotide sequence ID" value="XM_019995261.1"/>
</dbReference>
<dbReference type="KEGG" id="aqu:105312394"/>
<evidence type="ECO:0000256" key="9">
    <source>
        <dbReference type="ARBA" id="ARBA00022989"/>
    </source>
</evidence>
<dbReference type="GeneID" id="105312394"/>
<reference evidence="17" key="2">
    <citation type="submission" date="2024-06" db="UniProtKB">
        <authorList>
            <consortium name="EnsemblMetazoa"/>
        </authorList>
    </citation>
    <scope>IDENTIFICATION</scope>
</reference>
<keyword evidence="18" id="KW-1185">Reference proteome</keyword>
<keyword evidence="12" id="KW-0407">Ion channel</keyword>
<protein>
    <recommendedName>
        <fullName evidence="16">Ion transport domain-containing protein</fullName>
    </recommendedName>
</protein>
<dbReference type="AlphaFoldDB" id="A0AAN0J1F9"/>
<accession>A0AAN0J1F9</accession>
<sequence>MMAVQVYPTEEAGGIRHIRHDFRIPQDSFLELADLGDPATPTPTTKQSSVPLPEEIFSINESDQLLFYFKWLTKQTSVKDIDFAYINNLLESNADIKARDNETLSTVLHYIAASWDCSVAEIAINHGCDPNALDFKDRTPLHIAAYFNHTDMIEYLISNGADLNLRSKEGQTAVHYAVRASSIDALRLLIIKYNAPYDKDCVDNEGRTPLHLGADLDRTEAVHFLITLKARPPSRCDVYDINGFPALTSMIIHMPQTALLALDQLHQVFSDERRQEYYLNRIESQRCKTKTPFEAILIANYPDLLTHPVMLKLTEAKWHRLSRWYFILSLAIHTLLLIVWSVLIGYPPIQEKHIYRLPQDIWRIILAFLGMILLVLLIVDEIRKFINSYKKNKKFKELLVRKLNIDYSNCEGPQFEEERYFIKEKCIALKKLKAEYFRDKWNIIDVLGLSLLSIVSILHIIDVISHSPSLSQWIARIASIGLILIWVKLMVYARASTTLGPMVAILSHIAGKVVQYYSIYLIIYLPFVISFWLLFGGPQQSLANVTAPSEELTYLYRMFVVLFRMSIIDDYPYQAIRDADELSATILTCTFLLLMSIIALNLFIAILSDTFQRVYDNAHANAQYQKANLIMLMEDKAYHRCRESFLQHISKKCAPTVNYYDDDDDVFDEGKKTFAKLAQETNEIVQDLNKMLLTQKKEISDLQATVKSMNSKLATKTEAPGTINPYLRNIRGPVAPPPQPVNKTTRRINRRASIFASRRSQYGSSKSNSQPSKNTGATEKRDSKGVVGGQKKKTKERE</sequence>
<feature type="region of interest" description="Disordered" evidence="14">
    <location>
        <begin position="713"/>
        <end position="798"/>
    </location>
</feature>
<dbReference type="PROSITE" id="PS50088">
    <property type="entry name" value="ANK_REPEAT"/>
    <property type="match status" value="1"/>
</dbReference>
<evidence type="ECO:0000256" key="12">
    <source>
        <dbReference type="ARBA" id="ARBA00023303"/>
    </source>
</evidence>
<dbReference type="GO" id="GO:0098703">
    <property type="term" value="P:calcium ion import across plasma membrane"/>
    <property type="evidence" value="ECO:0007669"/>
    <property type="project" value="TreeGrafter"/>
</dbReference>
<evidence type="ECO:0000256" key="1">
    <source>
        <dbReference type="ARBA" id="ARBA00004651"/>
    </source>
</evidence>
<dbReference type="GO" id="GO:0005886">
    <property type="term" value="C:plasma membrane"/>
    <property type="evidence" value="ECO:0007669"/>
    <property type="project" value="UniProtKB-SubCell"/>
</dbReference>
<dbReference type="Pfam" id="PF13857">
    <property type="entry name" value="Ank_5"/>
    <property type="match status" value="1"/>
</dbReference>
<dbReference type="Proteomes" id="UP000007879">
    <property type="component" value="Unassembled WGS sequence"/>
</dbReference>
<evidence type="ECO:0000256" key="10">
    <source>
        <dbReference type="ARBA" id="ARBA00023065"/>
    </source>
</evidence>
<feature type="transmembrane region" description="Helical" evidence="15">
    <location>
        <begin position="441"/>
        <end position="461"/>
    </location>
</feature>
<organism evidence="17 18">
    <name type="scientific">Amphimedon queenslandica</name>
    <name type="common">Sponge</name>
    <dbReference type="NCBI Taxonomy" id="400682"/>
    <lineage>
        <taxon>Eukaryota</taxon>
        <taxon>Metazoa</taxon>
        <taxon>Porifera</taxon>
        <taxon>Demospongiae</taxon>
        <taxon>Heteroscleromorpha</taxon>
        <taxon>Haplosclerida</taxon>
        <taxon>Niphatidae</taxon>
        <taxon>Amphimedon</taxon>
    </lineage>
</organism>
<dbReference type="Pfam" id="PF00520">
    <property type="entry name" value="Ion_trans"/>
    <property type="match status" value="1"/>
</dbReference>
<dbReference type="SMART" id="SM00248">
    <property type="entry name" value="ANK"/>
    <property type="match status" value="4"/>
</dbReference>
<name>A0AAN0J1F9_AMPQE</name>
<dbReference type="SUPFAM" id="SSF48403">
    <property type="entry name" value="Ankyrin repeat"/>
    <property type="match status" value="1"/>
</dbReference>
<evidence type="ECO:0000256" key="5">
    <source>
        <dbReference type="ARBA" id="ARBA00022673"/>
    </source>
</evidence>
<dbReference type="GO" id="GO:0005262">
    <property type="term" value="F:calcium channel activity"/>
    <property type="evidence" value="ECO:0007669"/>
    <property type="project" value="UniProtKB-KW"/>
</dbReference>
<comment type="subcellular location">
    <subcellularLocation>
        <location evidence="1">Cell membrane</location>
        <topology evidence="1">Multi-pass membrane protein</topology>
    </subcellularLocation>
</comment>
<feature type="transmembrane region" description="Helical" evidence="15">
    <location>
        <begin position="361"/>
        <end position="379"/>
    </location>
</feature>
<evidence type="ECO:0000256" key="11">
    <source>
        <dbReference type="ARBA" id="ARBA00023136"/>
    </source>
</evidence>
<evidence type="ECO:0000256" key="15">
    <source>
        <dbReference type="SAM" id="Phobius"/>
    </source>
</evidence>
<evidence type="ECO:0000256" key="3">
    <source>
        <dbReference type="ARBA" id="ARBA00022475"/>
    </source>
</evidence>
<evidence type="ECO:0000256" key="13">
    <source>
        <dbReference type="PROSITE-ProRule" id="PRU00023"/>
    </source>
</evidence>
<feature type="repeat" description="ANK" evidence="13">
    <location>
        <begin position="136"/>
        <end position="168"/>
    </location>
</feature>
<evidence type="ECO:0000313" key="18">
    <source>
        <dbReference type="Proteomes" id="UP000007879"/>
    </source>
</evidence>
<keyword evidence="4" id="KW-0109">Calcium transport</keyword>
<keyword evidence="7" id="KW-0677">Repeat</keyword>
<keyword evidence="5" id="KW-0107">Calcium channel</keyword>
<keyword evidence="2" id="KW-0813">Transport</keyword>
<feature type="transmembrane region" description="Helical" evidence="15">
    <location>
        <begin position="473"/>
        <end position="493"/>
    </location>
</feature>
<feature type="domain" description="Ion transport" evidence="16">
    <location>
        <begin position="336"/>
        <end position="618"/>
    </location>
</feature>
<evidence type="ECO:0000259" key="16">
    <source>
        <dbReference type="Pfam" id="PF00520"/>
    </source>
</evidence>
<dbReference type="InterPro" id="IPR002110">
    <property type="entry name" value="Ankyrin_rpt"/>
</dbReference>
<feature type="transmembrane region" description="Helical" evidence="15">
    <location>
        <begin position="324"/>
        <end position="349"/>
    </location>
</feature>
<feature type="transmembrane region" description="Helical" evidence="15">
    <location>
        <begin position="514"/>
        <end position="534"/>
    </location>
</feature>
<keyword evidence="13" id="KW-0040">ANK repeat</keyword>
<dbReference type="Gene3D" id="1.25.40.20">
    <property type="entry name" value="Ankyrin repeat-containing domain"/>
    <property type="match status" value="1"/>
</dbReference>
<dbReference type="InterPro" id="IPR036770">
    <property type="entry name" value="Ankyrin_rpt-contain_sf"/>
</dbReference>
<keyword evidence="8" id="KW-0106">Calcium</keyword>
<keyword evidence="9 15" id="KW-1133">Transmembrane helix</keyword>
<dbReference type="EnsemblMetazoa" id="XM_019995261.1">
    <property type="protein sequence ID" value="XP_019850820.1"/>
    <property type="gene ID" value="LOC105312394"/>
</dbReference>
<reference evidence="18" key="1">
    <citation type="journal article" date="2010" name="Nature">
        <title>The Amphimedon queenslandica genome and the evolution of animal complexity.</title>
        <authorList>
            <person name="Srivastava M."/>
            <person name="Simakov O."/>
            <person name="Chapman J."/>
            <person name="Fahey B."/>
            <person name="Gauthier M.E."/>
            <person name="Mitros T."/>
            <person name="Richards G.S."/>
            <person name="Conaco C."/>
            <person name="Dacre M."/>
            <person name="Hellsten U."/>
            <person name="Larroux C."/>
            <person name="Putnam N.H."/>
            <person name="Stanke M."/>
            <person name="Adamska M."/>
            <person name="Darling A."/>
            <person name="Degnan S.M."/>
            <person name="Oakley T.H."/>
            <person name="Plachetzki D.C."/>
            <person name="Zhai Y."/>
            <person name="Adamski M."/>
            <person name="Calcino A."/>
            <person name="Cummins S.F."/>
            <person name="Goodstein D.M."/>
            <person name="Harris C."/>
            <person name="Jackson D.J."/>
            <person name="Leys S.P."/>
            <person name="Shu S."/>
            <person name="Woodcroft B.J."/>
            <person name="Vervoort M."/>
            <person name="Kosik K.S."/>
            <person name="Manning G."/>
            <person name="Degnan B.M."/>
            <person name="Rokhsar D.S."/>
        </authorList>
    </citation>
    <scope>NUCLEOTIDE SEQUENCE [LARGE SCALE GENOMIC DNA]</scope>
</reference>
<evidence type="ECO:0000256" key="14">
    <source>
        <dbReference type="SAM" id="MobiDB-lite"/>
    </source>
</evidence>
<keyword evidence="11 15" id="KW-0472">Membrane</keyword>